<dbReference type="SUPFAM" id="SSF55874">
    <property type="entry name" value="ATPase domain of HSP90 chaperone/DNA topoisomerase II/histidine kinase"/>
    <property type="match status" value="1"/>
</dbReference>
<comment type="function">
    <text evidence="15">Putative oxygen sensor; modulates the activity of FixJ, a transcriptional activator of nitrogen fixation fixK gene. FixL probably acts as a kinase that phosphorylates FixJ.</text>
</comment>
<dbReference type="Gene3D" id="3.30.565.10">
    <property type="entry name" value="Histidine kinase-like ATPase, C-terminal domain"/>
    <property type="match status" value="1"/>
</dbReference>
<evidence type="ECO:0000256" key="1">
    <source>
        <dbReference type="ARBA" id="ARBA00000085"/>
    </source>
</evidence>
<dbReference type="PROSITE" id="PS50123">
    <property type="entry name" value="CHER"/>
    <property type="match status" value="1"/>
</dbReference>
<dbReference type="RefSeq" id="WP_099262023.1">
    <property type="nucleotide sequence ID" value="NZ_NIZW01000014.1"/>
</dbReference>
<dbReference type="FunFam" id="3.30.450.20:FF:000099">
    <property type="entry name" value="Sensory box sensor histidine kinase"/>
    <property type="match status" value="1"/>
</dbReference>
<dbReference type="PANTHER" id="PTHR24422">
    <property type="entry name" value="CHEMOTAXIS PROTEIN METHYLTRANSFERASE"/>
    <property type="match status" value="1"/>
</dbReference>
<evidence type="ECO:0000259" key="22">
    <source>
        <dbReference type="PROSITE" id="PS50112"/>
    </source>
</evidence>
<dbReference type="PANTHER" id="PTHR24422:SF27">
    <property type="entry name" value="PROTEIN-GLUTAMATE O-METHYLTRANSFERASE"/>
    <property type="match status" value="1"/>
</dbReference>
<dbReference type="GO" id="GO:0000155">
    <property type="term" value="F:phosphorelay sensor kinase activity"/>
    <property type="evidence" value="ECO:0007669"/>
    <property type="project" value="InterPro"/>
</dbReference>
<dbReference type="Pfam" id="PF03705">
    <property type="entry name" value="CheR_N"/>
    <property type="match status" value="1"/>
</dbReference>
<proteinExistence type="predicted"/>
<evidence type="ECO:0000256" key="19">
    <source>
        <dbReference type="SAM" id="MobiDB-lite"/>
    </source>
</evidence>
<keyword evidence="14" id="KW-0472">Membrane</keyword>
<dbReference type="InterPro" id="IPR029063">
    <property type="entry name" value="SAM-dependent_MTases_sf"/>
</dbReference>
<dbReference type="SUPFAM" id="SSF55785">
    <property type="entry name" value="PYP-like sensor domain (PAS domain)"/>
    <property type="match status" value="5"/>
</dbReference>
<evidence type="ECO:0000259" key="23">
    <source>
        <dbReference type="PROSITE" id="PS50113"/>
    </source>
</evidence>
<dbReference type="SUPFAM" id="SSF47757">
    <property type="entry name" value="Chemotaxis receptor methyltransferase CheR, N-terminal domain"/>
    <property type="match status" value="1"/>
</dbReference>
<dbReference type="PRINTS" id="PR00996">
    <property type="entry name" value="CHERMTFRASE"/>
</dbReference>
<dbReference type="PROSITE" id="PS50112">
    <property type="entry name" value="PAS"/>
    <property type="match status" value="4"/>
</dbReference>
<evidence type="ECO:0000256" key="7">
    <source>
        <dbReference type="ARBA" id="ARBA00022679"/>
    </source>
</evidence>
<dbReference type="EMBL" id="NIZW01000014">
    <property type="protein sequence ID" value="PHQ33806.1"/>
    <property type="molecule type" value="Genomic_DNA"/>
</dbReference>
<evidence type="ECO:0000259" key="20">
    <source>
        <dbReference type="PROSITE" id="PS50109"/>
    </source>
</evidence>
<dbReference type="FunFam" id="3.30.450.20:FF:000060">
    <property type="entry name" value="Sensor protein FixL"/>
    <property type="match status" value="1"/>
</dbReference>
<feature type="domain" description="CheB-type methylesterase" evidence="24">
    <location>
        <begin position="6"/>
        <end position="195"/>
    </location>
</feature>
<dbReference type="FunFam" id="2.10.70.100:FF:000001">
    <property type="entry name" value="Sensory transduction histidine kinase"/>
    <property type="match status" value="1"/>
</dbReference>
<keyword evidence="10" id="KW-0547">Nucleotide-binding</keyword>
<dbReference type="Gene3D" id="3.40.50.180">
    <property type="entry name" value="Methylesterase CheB, C-terminal domain"/>
    <property type="match status" value="1"/>
</dbReference>
<evidence type="ECO:0000256" key="11">
    <source>
        <dbReference type="ARBA" id="ARBA00022777"/>
    </source>
</evidence>
<feature type="domain" description="Response regulatory" evidence="21">
    <location>
        <begin position="1620"/>
        <end position="1739"/>
    </location>
</feature>
<dbReference type="GO" id="GO:0005737">
    <property type="term" value="C:cytoplasm"/>
    <property type="evidence" value="ECO:0007669"/>
    <property type="project" value="InterPro"/>
</dbReference>
<keyword evidence="4" id="KW-1003">Cell membrane</keyword>
<dbReference type="InterPro" id="IPR022641">
    <property type="entry name" value="CheR_N"/>
</dbReference>
<dbReference type="FunFam" id="3.30.450.20:FF:000155">
    <property type="entry name" value="Sensor histidine kinase TodS"/>
    <property type="match status" value="1"/>
</dbReference>
<dbReference type="OrthoDB" id="288469at2"/>
<dbReference type="GO" id="GO:0008757">
    <property type="term" value="F:S-adenosylmethionine-dependent methyltransferase activity"/>
    <property type="evidence" value="ECO:0007669"/>
    <property type="project" value="InterPro"/>
</dbReference>
<dbReference type="InterPro" id="IPR001610">
    <property type="entry name" value="PAC"/>
</dbReference>
<dbReference type="Pfam" id="PF08448">
    <property type="entry name" value="PAS_4"/>
    <property type="match status" value="1"/>
</dbReference>
<dbReference type="InterPro" id="IPR050903">
    <property type="entry name" value="Bact_Chemotaxis_MeTrfase"/>
</dbReference>
<evidence type="ECO:0000256" key="15">
    <source>
        <dbReference type="ARBA" id="ARBA00059827"/>
    </source>
</evidence>
<evidence type="ECO:0000256" key="12">
    <source>
        <dbReference type="ARBA" id="ARBA00022840"/>
    </source>
</evidence>
<evidence type="ECO:0000259" key="21">
    <source>
        <dbReference type="PROSITE" id="PS50110"/>
    </source>
</evidence>
<dbReference type="SMART" id="SM00388">
    <property type="entry name" value="HisKA"/>
    <property type="match status" value="1"/>
</dbReference>
<feature type="domain" description="PAS" evidence="22">
    <location>
        <begin position="844"/>
        <end position="914"/>
    </location>
</feature>
<dbReference type="Pfam" id="PF13596">
    <property type="entry name" value="PAS_10"/>
    <property type="match status" value="1"/>
</dbReference>
<dbReference type="CDD" id="cd00082">
    <property type="entry name" value="HisKA"/>
    <property type="match status" value="1"/>
</dbReference>
<dbReference type="PROSITE" id="PS50109">
    <property type="entry name" value="HIS_KIN"/>
    <property type="match status" value="1"/>
</dbReference>
<evidence type="ECO:0000313" key="26">
    <source>
        <dbReference type="EMBL" id="PHQ33806.1"/>
    </source>
</evidence>
<dbReference type="Pfam" id="PF00072">
    <property type="entry name" value="Response_reg"/>
    <property type="match status" value="1"/>
</dbReference>
<dbReference type="PROSITE" id="PS50122">
    <property type="entry name" value="CHEB"/>
    <property type="match status" value="1"/>
</dbReference>
<dbReference type="SMART" id="SM00448">
    <property type="entry name" value="REC"/>
    <property type="match status" value="1"/>
</dbReference>
<protein>
    <recommendedName>
        <fullName evidence="16">Sensor protein FixL</fullName>
        <ecNumber evidence="3">2.7.13.3</ecNumber>
    </recommendedName>
</protein>
<dbReference type="Gene3D" id="3.30.450.20">
    <property type="entry name" value="PAS domain"/>
    <property type="match status" value="5"/>
</dbReference>
<dbReference type="GO" id="GO:0006355">
    <property type="term" value="P:regulation of DNA-templated transcription"/>
    <property type="evidence" value="ECO:0007669"/>
    <property type="project" value="InterPro"/>
</dbReference>
<evidence type="ECO:0000256" key="16">
    <source>
        <dbReference type="ARBA" id="ARBA00070616"/>
    </source>
</evidence>
<comment type="caution">
    <text evidence="26">The sequence shown here is derived from an EMBL/GenBank/DDBJ whole genome shotgun (WGS) entry which is preliminary data.</text>
</comment>
<dbReference type="SMART" id="SM00086">
    <property type="entry name" value="PAC"/>
    <property type="match status" value="4"/>
</dbReference>
<dbReference type="CDD" id="cd02440">
    <property type="entry name" value="AdoMet_MTases"/>
    <property type="match status" value="1"/>
</dbReference>
<dbReference type="FunFam" id="3.30.565.10:FF:000010">
    <property type="entry name" value="Sensor histidine kinase RcsC"/>
    <property type="match status" value="1"/>
</dbReference>
<dbReference type="CDD" id="cd16434">
    <property type="entry name" value="CheB-CheR_fusion"/>
    <property type="match status" value="1"/>
</dbReference>
<dbReference type="InterPro" id="IPR011006">
    <property type="entry name" value="CheY-like_superfamily"/>
</dbReference>
<keyword evidence="12" id="KW-0067">ATP-binding</keyword>
<keyword evidence="5" id="KW-0997">Cell inner membrane</keyword>
<dbReference type="GO" id="GO:0005524">
    <property type="term" value="F:ATP binding"/>
    <property type="evidence" value="ECO:0007669"/>
    <property type="project" value="UniProtKB-KW"/>
</dbReference>
<dbReference type="InterPro" id="IPR000700">
    <property type="entry name" value="PAS-assoc_C"/>
</dbReference>
<feature type="domain" description="CheR-type methyltransferase" evidence="25">
    <location>
        <begin position="203"/>
        <end position="465"/>
    </location>
</feature>
<dbReference type="NCBIfam" id="TIGR00229">
    <property type="entry name" value="sensory_box"/>
    <property type="match status" value="2"/>
</dbReference>
<feature type="region of interest" description="Disordered" evidence="19">
    <location>
        <begin position="638"/>
        <end position="660"/>
    </location>
</feature>
<dbReference type="PROSITE" id="PS50110">
    <property type="entry name" value="RESPONSE_REGULATORY"/>
    <property type="match status" value="1"/>
</dbReference>
<dbReference type="Pfam" id="PF00989">
    <property type="entry name" value="PAS"/>
    <property type="match status" value="1"/>
</dbReference>
<dbReference type="InterPro" id="IPR022642">
    <property type="entry name" value="CheR_C"/>
</dbReference>
<feature type="compositionally biased region" description="Polar residues" evidence="19">
    <location>
        <begin position="646"/>
        <end position="656"/>
    </location>
</feature>
<keyword evidence="7" id="KW-0808">Transferase</keyword>
<reference evidence="26 27" key="1">
    <citation type="submission" date="2017-06" db="EMBL/GenBank/DDBJ databases">
        <title>Description of Rhodopirellula bahusiensis sp. nov.</title>
        <authorList>
            <person name="Kizina J."/>
            <person name="Harder J."/>
        </authorList>
    </citation>
    <scope>NUCLEOTIDE SEQUENCE [LARGE SCALE GENOMIC DNA]</scope>
    <source>
        <strain evidence="26 27">SWK21</strain>
    </source>
</reference>
<feature type="domain" description="PAC" evidence="23">
    <location>
        <begin position="1299"/>
        <end position="1351"/>
    </location>
</feature>
<dbReference type="Pfam" id="PF02518">
    <property type="entry name" value="HATPase_c"/>
    <property type="match status" value="1"/>
</dbReference>
<evidence type="ECO:0000313" key="27">
    <source>
        <dbReference type="Proteomes" id="UP000225740"/>
    </source>
</evidence>
<evidence type="ECO:0000256" key="5">
    <source>
        <dbReference type="ARBA" id="ARBA00022519"/>
    </source>
</evidence>
<keyword evidence="8" id="KW-0812">Transmembrane</keyword>
<feature type="domain" description="PAS" evidence="22">
    <location>
        <begin position="1099"/>
        <end position="1152"/>
    </location>
</feature>
<dbReference type="InterPro" id="IPR035965">
    <property type="entry name" value="PAS-like_dom_sf"/>
</dbReference>
<dbReference type="GeneID" id="90609910"/>
<dbReference type="InterPro" id="IPR013656">
    <property type="entry name" value="PAS_4"/>
</dbReference>
<comment type="caution">
    <text evidence="17">Lacks conserved residue(s) required for the propagation of feature annotation.</text>
</comment>
<feature type="domain" description="PAS" evidence="22">
    <location>
        <begin position="970"/>
        <end position="1044"/>
    </location>
</feature>
<dbReference type="SUPFAM" id="SSF53335">
    <property type="entry name" value="S-adenosyl-L-methionine-dependent methyltransferases"/>
    <property type="match status" value="1"/>
</dbReference>
<feature type="domain" description="PAS" evidence="22">
    <location>
        <begin position="1251"/>
        <end position="1296"/>
    </location>
</feature>
<evidence type="ECO:0000256" key="9">
    <source>
        <dbReference type="ARBA" id="ARBA00022737"/>
    </source>
</evidence>
<dbReference type="InterPro" id="IPR005467">
    <property type="entry name" value="His_kinase_dom"/>
</dbReference>
<dbReference type="Proteomes" id="UP000225740">
    <property type="component" value="Unassembled WGS sequence"/>
</dbReference>
<dbReference type="SUPFAM" id="SSF52172">
    <property type="entry name" value="CheY-like"/>
    <property type="match status" value="1"/>
</dbReference>
<dbReference type="SMART" id="SM00138">
    <property type="entry name" value="MeTrc"/>
    <property type="match status" value="1"/>
</dbReference>
<dbReference type="CDD" id="cd16922">
    <property type="entry name" value="HATPase_EvgS-ArcB-TorS-like"/>
    <property type="match status" value="1"/>
</dbReference>
<evidence type="ECO:0000256" key="8">
    <source>
        <dbReference type="ARBA" id="ARBA00022692"/>
    </source>
</evidence>
<sequence>MSDPQPVPKPLVVGVGAGAGGIEALRELLASLGDSPDLAVVFVAHDSSELHSPQAGELASVTPLQIVELKSRKQLKPNTVYLCPPNSLLTISSGSRLMLKQATEGNFATPIDHFFHSIADTQGEQGVGVILSGMGTDGTLGLKSISDAGGMTFAQTSGSAKFDSMPRNAATTGVADHVLSPEKISHELKDYVRYLKQQSDELASGSMLEQIERSIPEVAEILYSATKHNFRHYKTGTLTRRILRRMQVLQIPHIAEYMNRMRDDQEETQNLFRELLIGVTEFFRDPASFARLAGEVIPKIFEGRPANDPVRIWVPGCATGEEAYTLAILCHEYLDRLQTQNGDKLSNESLPSFQIIASDIDERALAIARQGVYPLGISENISEARLKRFFVKRGKRFHVKRNLRESILFSLHNLISDAPFSRQDLISCRNLLIYLGPHLQKKLIPLFHYALRPNGYLFLGPSESISTHGELFRSVDTNHRINQRRGTATVVATGDSRSFLSSVEAARPAAIVPQVDDNQEVHQVLQRIILDEFAPKSLVVDIEGQVVCSLSDTSPYLSSGEGSFQNNLIAMARRGLRIGLRSAFAEAKTNRRRVVRDDLSVRCDEGNQRVKLTIQPMMGLGHEADLFMVVFQNFGPPVPASDNKQDGSTTSELSKGSNEDAQRLIEQLERELAATREDLERSMQEMEATNEELKSSYDEMLAMNRGLQTANDNLENSKEEIRSSSEAVARANADLENLLRSTRIATIFLDDDLSIRSFTPAATEIYGLIATDVGRPLTQIVPNVHNMPPLPNWDQLVQADGVEDTVVAHSGKAFIRRVLPYRSHLGDHDGIVLTFTDVTQLRESEELFQSLVRASAQIVWIANTDGVADSDSPSWREYTGQTLDQWLGFGWLDAIHPDDRELTQKVWTEAVAKDRPLVMEYRLRNRHGEYRWFQVRTAPQRRPDGTVNRWVGMNIDVHDQKQSRLELVDREAHLRRVINNQLGLVGVIDRNGMLLEVDDRSLEYARVHRKDVIGKPFHEAPWWSYDPDVAQQMRDAMQRAFQGEPVRYDVSLFAHGDDGVMIDFMIAPVFDDNGNIEYLIPSGVDIRDRKKAELEQQEVAVRLEAIFNTAVDGIITIDRRGTINSVNVAATRIFGYEVDELVGNNIKMLMPEPEHSEHDGYLQTYEQTGQRHIIGHQRQVIGQRKDRSTFDLDLSVSETSLSGDHKYVGIVRDVSDRVRSEQAKKNASRRMQMALRAGGMAAWEWTPKKCFWTKEMYELFGLSDDQKASSELGFSLTHPDDLEALKRHWQDAIEGNCDYEIEFRIVRPDGKMRWITGMGEVVRGKTGKVTRMYGVNWDSTQEHVQAETLRESERRATEASASKSAFLANMSHEIRTPMTAILGYAELLQDLIHDSEGQHHLQTIRRNGDYLLDIINDILDLSKIEAGKLDVENEAFDPAHLIEDVRSIMEVRATEAGLELTVNYGQKIPSQIRSDSKRLKQVLINLVGNAIKFTPDGNVRLVVRMDSNPVRLCVDVIDTGIGIAPEQQEQLFQPFSQGDSSVSRTFGGTGLGLTISRRLAEMLGGTISFQSDLGKGSTFTLSVFPGDLADVPMVDHSQPQEELADRSDESPAEKIELNCYALVVDDRRDIRFLSRHILTKAGATVEECADGQQAVDKIIEDMKVEHCPDVIILDMQMPNLDGYATARKLRELGYDAPIIALTADAMQGDMNLCLKAGCNDYLSKPIDAAKLLRLVSNLT</sequence>
<evidence type="ECO:0000256" key="4">
    <source>
        <dbReference type="ARBA" id="ARBA00022475"/>
    </source>
</evidence>
<dbReference type="SMART" id="SM00091">
    <property type="entry name" value="PAS"/>
    <property type="match status" value="5"/>
</dbReference>
<comment type="subcellular location">
    <subcellularLocation>
        <location evidence="2">Cell inner membrane</location>
        <topology evidence="2">Multi-pass membrane protein</topology>
    </subcellularLocation>
</comment>
<dbReference type="InterPro" id="IPR035909">
    <property type="entry name" value="CheB_C"/>
</dbReference>
<dbReference type="CDD" id="cd17546">
    <property type="entry name" value="REC_hyHK_CKI1_RcsC-like"/>
    <property type="match status" value="1"/>
</dbReference>
<dbReference type="SUPFAM" id="SSF47384">
    <property type="entry name" value="Homodimeric domain of signal transducing histidine kinase"/>
    <property type="match status" value="1"/>
</dbReference>
<feature type="modified residue" description="4-aspartylphosphate" evidence="18">
    <location>
        <position position="1674"/>
    </location>
</feature>
<accession>A0A2G1W464</accession>
<dbReference type="InterPro" id="IPR001789">
    <property type="entry name" value="Sig_transdc_resp-reg_receiver"/>
</dbReference>
<keyword evidence="27" id="KW-1185">Reference proteome</keyword>
<dbReference type="InterPro" id="IPR000780">
    <property type="entry name" value="CheR_MeTrfase"/>
</dbReference>
<feature type="domain" description="PAC" evidence="23">
    <location>
        <begin position="917"/>
        <end position="969"/>
    </location>
</feature>
<dbReference type="Pfam" id="PF08447">
    <property type="entry name" value="PAS_3"/>
    <property type="match status" value="2"/>
</dbReference>
<dbReference type="Pfam" id="PF01339">
    <property type="entry name" value="CheB_methylest"/>
    <property type="match status" value="1"/>
</dbReference>
<dbReference type="InterPro" id="IPR003594">
    <property type="entry name" value="HATPase_dom"/>
</dbReference>
<dbReference type="GO" id="GO:0000156">
    <property type="term" value="F:phosphorelay response regulator activity"/>
    <property type="evidence" value="ECO:0007669"/>
    <property type="project" value="InterPro"/>
</dbReference>
<evidence type="ECO:0000259" key="25">
    <source>
        <dbReference type="PROSITE" id="PS50123"/>
    </source>
</evidence>
<dbReference type="GO" id="GO:0005886">
    <property type="term" value="C:plasma membrane"/>
    <property type="evidence" value="ECO:0007669"/>
    <property type="project" value="UniProtKB-SubCell"/>
</dbReference>
<dbReference type="PROSITE" id="PS50113">
    <property type="entry name" value="PAC"/>
    <property type="match status" value="3"/>
</dbReference>
<feature type="domain" description="PAC" evidence="23">
    <location>
        <begin position="1046"/>
        <end position="1098"/>
    </location>
</feature>
<dbReference type="CDD" id="cd00130">
    <property type="entry name" value="PAS"/>
    <property type="match status" value="4"/>
</dbReference>
<dbReference type="InterPro" id="IPR013655">
    <property type="entry name" value="PAS_fold_3"/>
</dbReference>
<dbReference type="Pfam" id="PF01739">
    <property type="entry name" value="CheR"/>
    <property type="match status" value="1"/>
</dbReference>
<dbReference type="Gene3D" id="1.10.287.130">
    <property type="match status" value="1"/>
</dbReference>
<keyword evidence="6 18" id="KW-0597">Phosphoprotein</keyword>
<evidence type="ECO:0000256" key="18">
    <source>
        <dbReference type="PROSITE-ProRule" id="PRU00169"/>
    </source>
</evidence>
<dbReference type="SMART" id="SM00387">
    <property type="entry name" value="HATPase_c"/>
    <property type="match status" value="1"/>
</dbReference>
<evidence type="ECO:0000256" key="14">
    <source>
        <dbReference type="ARBA" id="ARBA00023136"/>
    </source>
</evidence>
<dbReference type="InterPro" id="IPR013767">
    <property type="entry name" value="PAS_fold"/>
</dbReference>
<gene>
    <name evidence="26" type="ORF">CEE69_17900</name>
</gene>
<name>A0A2G1W464_9BACT</name>
<dbReference type="Gene3D" id="3.40.50.150">
    <property type="entry name" value="Vaccinia Virus protein VP39"/>
    <property type="match status" value="1"/>
</dbReference>
<comment type="catalytic activity">
    <reaction evidence="1">
        <text>ATP + protein L-histidine = ADP + protein N-phospho-L-histidine.</text>
        <dbReference type="EC" id="2.7.13.3"/>
    </reaction>
</comment>
<evidence type="ECO:0000256" key="3">
    <source>
        <dbReference type="ARBA" id="ARBA00012438"/>
    </source>
</evidence>
<evidence type="ECO:0000256" key="10">
    <source>
        <dbReference type="ARBA" id="ARBA00022741"/>
    </source>
</evidence>
<dbReference type="InterPro" id="IPR000014">
    <property type="entry name" value="PAS"/>
</dbReference>
<keyword evidence="11" id="KW-0418">Kinase</keyword>
<evidence type="ECO:0000256" key="17">
    <source>
        <dbReference type="PROSITE-ProRule" id="PRU00050"/>
    </source>
</evidence>
<evidence type="ECO:0000256" key="13">
    <source>
        <dbReference type="ARBA" id="ARBA00022989"/>
    </source>
</evidence>
<keyword evidence="9" id="KW-0677">Repeat</keyword>
<dbReference type="EC" id="2.7.13.3" evidence="3"/>
<dbReference type="InterPro" id="IPR003661">
    <property type="entry name" value="HisK_dim/P_dom"/>
</dbReference>
<dbReference type="GO" id="GO:0006935">
    <property type="term" value="P:chemotaxis"/>
    <property type="evidence" value="ECO:0007669"/>
    <property type="project" value="InterPro"/>
</dbReference>
<evidence type="ECO:0000256" key="2">
    <source>
        <dbReference type="ARBA" id="ARBA00004429"/>
    </source>
</evidence>
<dbReference type="SUPFAM" id="SSF52738">
    <property type="entry name" value="Methylesterase CheB, C-terminal domain"/>
    <property type="match status" value="1"/>
</dbReference>
<dbReference type="InterPro" id="IPR000673">
    <property type="entry name" value="Sig_transdc_resp-reg_Me-estase"/>
</dbReference>
<evidence type="ECO:0000256" key="6">
    <source>
        <dbReference type="ARBA" id="ARBA00022553"/>
    </source>
</evidence>
<dbReference type="Gene3D" id="3.40.50.2300">
    <property type="match status" value="1"/>
</dbReference>
<dbReference type="Pfam" id="PF00512">
    <property type="entry name" value="HisKA"/>
    <property type="match status" value="1"/>
</dbReference>
<dbReference type="InterPro" id="IPR036890">
    <property type="entry name" value="HATPase_C_sf"/>
</dbReference>
<dbReference type="Gene3D" id="2.10.70.100">
    <property type="match status" value="1"/>
</dbReference>
<feature type="domain" description="Histidine kinase" evidence="20">
    <location>
        <begin position="1369"/>
        <end position="1587"/>
    </location>
</feature>
<keyword evidence="13" id="KW-1133">Transmembrane helix</keyword>
<organism evidence="26 27">
    <name type="scientific">Rhodopirellula bahusiensis</name>
    <dbReference type="NCBI Taxonomy" id="2014065"/>
    <lineage>
        <taxon>Bacteria</taxon>
        <taxon>Pseudomonadati</taxon>
        <taxon>Planctomycetota</taxon>
        <taxon>Planctomycetia</taxon>
        <taxon>Pirellulales</taxon>
        <taxon>Pirellulaceae</taxon>
        <taxon>Rhodopirellula</taxon>
    </lineage>
</organism>
<dbReference type="GO" id="GO:0008984">
    <property type="term" value="F:protein-glutamate methylesterase activity"/>
    <property type="evidence" value="ECO:0007669"/>
    <property type="project" value="InterPro"/>
</dbReference>
<dbReference type="InterPro" id="IPR036097">
    <property type="entry name" value="HisK_dim/P_sf"/>
</dbReference>
<evidence type="ECO:0000259" key="24">
    <source>
        <dbReference type="PROSITE" id="PS50122"/>
    </source>
</evidence>